<feature type="domain" description="PiggyBac transposable element-derived protein" evidence="2">
    <location>
        <begin position="2"/>
        <end position="132"/>
    </location>
</feature>
<dbReference type="KEGG" id="aplc:110991194"/>
<keyword evidence="1" id="KW-0812">Transmembrane</keyword>
<evidence type="ECO:0000313" key="3">
    <source>
        <dbReference type="Proteomes" id="UP000694845"/>
    </source>
</evidence>
<dbReference type="GeneID" id="110991194"/>
<dbReference type="OrthoDB" id="5985989at2759"/>
<name>A0A8B8A345_ACAPL</name>
<dbReference type="PANTHER" id="PTHR47272:SF1">
    <property type="entry name" value="PIGGYBAC TRANSPOSABLE ELEMENT-DERIVED PROTEIN 3-LIKE"/>
    <property type="match status" value="1"/>
</dbReference>
<keyword evidence="3" id="KW-1185">Reference proteome</keyword>
<evidence type="ECO:0000259" key="2">
    <source>
        <dbReference type="Pfam" id="PF13843"/>
    </source>
</evidence>
<reference evidence="4" key="1">
    <citation type="submission" date="2025-08" db="UniProtKB">
        <authorList>
            <consortium name="RefSeq"/>
        </authorList>
    </citation>
    <scope>IDENTIFICATION</scope>
</reference>
<dbReference type="Pfam" id="PF13843">
    <property type="entry name" value="DDE_Tnp_1_7"/>
    <property type="match status" value="1"/>
</dbReference>
<dbReference type="RefSeq" id="XP_022112143.1">
    <property type="nucleotide sequence ID" value="XM_022256451.1"/>
</dbReference>
<dbReference type="AlphaFoldDB" id="A0A8B8A345"/>
<evidence type="ECO:0000313" key="4">
    <source>
        <dbReference type="RefSeq" id="XP_022112143.1"/>
    </source>
</evidence>
<keyword evidence="1" id="KW-0472">Membrane</keyword>
<sequence length="251" mass="29682">MHYVGTVRKNRISGCRLEDEKKLRKEGRGAYDHCVEDSHNIIAVRWLDNKAVTLLSTYTGIEPTDTVRRWDSAVKDHREVERPAIIKAYNKFMGGIDLMDSYLAKYRFRLKSRRWYMYLFWHTLMMAIVNAWLVYRREYKLLQLPEKSMMKRQVFQSHVASALVGRMVARPRGRPSLEDVRDVIVKPQPRKVRKGPVDDVRKDAYAHWPVKVQKRGRCKLCAVNNTNTLCEKCNVRLCFVEERNCFKSYHV</sequence>
<dbReference type="OMA" id="QAKSHRW"/>
<protein>
    <submittedName>
        <fullName evidence="4">PiggyBac transposable element-derived protein 2-like</fullName>
    </submittedName>
</protein>
<evidence type="ECO:0000256" key="1">
    <source>
        <dbReference type="SAM" id="Phobius"/>
    </source>
</evidence>
<dbReference type="InterPro" id="IPR029526">
    <property type="entry name" value="PGBD"/>
</dbReference>
<feature type="transmembrane region" description="Helical" evidence="1">
    <location>
        <begin position="115"/>
        <end position="135"/>
    </location>
</feature>
<accession>A0A8B8A345</accession>
<gene>
    <name evidence="4" type="primary">LOC110991194</name>
</gene>
<dbReference type="PANTHER" id="PTHR47272">
    <property type="entry name" value="DDE_TNP_1_7 DOMAIN-CONTAINING PROTEIN"/>
    <property type="match status" value="1"/>
</dbReference>
<organism evidence="3 4">
    <name type="scientific">Acanthaster planci</name>
    <name type="common">Crown-of-thorns starfish</name>
    <dbReference type="NCBI Taxonomy" id="133434"/>
    <lineage>
        <taxon>Eukaryota</taxon>
        <taxon>Metazoa</taxon>
        <taxon>Echinodermata</taxon>
        <taxon>Eleutherozoa</taxon>
        <taxon>Asterozoa</taxon>
        <taxon>Asteroidea</taxon>
        <taxon>Valvatacea</taxon>
        <taxon>Valvatida</taxon>
        <taxon>Acanthasteridae</taxon>
        <taxon>Acanthaster</taxon>
    </lineage>
</organism>
<proteinExistence type="predicted"/>
<keyword evidence="1" id="KW-1133">Transmembrane helix</keyword>
<dbReference type="Proteomes" id="UP000694845">
    <property type="component" value="Unplaced"/>
</dbReference>